<accession>A0A8J7WG81</accession>
<comment type="caution">
    <text evidence="2">The sequence shown here is derived from an EMBL/GenBank/DDBJ whole genome shotgun (WGS) entry which is preliminary data.</text>
</comment>
<dbReference type="Proteomes" id="UP000677913">
    <property type="component" value="Unassembled WGS sequence"/>
</dbReference>
<name>A0A8J7WG81_9ACTN</name>
<proteinExistence type="predicted"/>
<evidence type="ECO:0000313" key="2">
    <source>
        <dbReference type="EMBL" id="MBS2961666.1"/>
    </source>
</evidence>
<keyword evidence="1" id="KW-0812">Transmembrane</keyword>
<keyword evidence="1" id="KW-0472">Membrane</keyword>
<sequence length="151" mass="15904">MAAGHVAAFVIAAGASIVTAVAGALMCGSQFTRSRRLLQRGSHVTARVVEAIPRHPAGQAFPSDAARIVVEYEIGATTHRETIVLARTSQDSYHVGDELEVMAGCGRPPHVRTDEEPNIAYGTIEQIAGAVLVILAALPLFIMLSVHALTP</sequence>
<protein>
    <recommendedName>
        <fullName evidence="4">DUF3592 domain-containing protein</fullName>
    </recommendedName>
</protein>
<feature type="transmembrane region" description="Helical" evidence="1">
    <location>
        <begin position="6"/>
        <end position="27"/>
    </location>
</feature>
<evidence type="ECO:0000256" key="1">
    <source>
        <dbReference type="SAM" id="Phobius"/>
    </source>
</evidence>
<dbReference type="EMBL" id="JAGSXH010000002">
    <property type="protein sequence ID" value="MBS2961666.1"/>
    <property type="molecule type" value="Genomic_DNA"/>
</dbReference>
<reference evidence="2" key="1">
    <citation type="submission" date="2021-04" db="EMBL/GenBank/DDBJ databases">
        <title>Genome based classification of Actinospica acidithermotolerans sp. nov., an actinobacterium isolated from an Indonesian hot spring.</title>
        <authorList>
            <person name="Kusuma A.B."/>
            <person name="Putra K.E."/>
            <person name="Nafisah S."/>
            <person name="Loh J."/>
            <person name="Nouioui I."/>
            <person name="Goodfellow M."/>
        </authorList>
    </citation>
    <scope>NUCLEOTIDE SEQUENCE</scope>
    <source>
        <strain evidence="2">DSM 45618</strain>
    </source>
</reference>
<dbReference type="RefSeq" id="WP_211463541.1">
    <property type="nucleotide sequence ID" value="NZ_JAGSXH010000002.1"/>
</dbReference>
<evidence type="ECO:0000313" key="3">
    <source>
        <dbReference type="Proteomes" id="UP000677913"/>
    </source>
</evidence>
<dbReference type="AlphaFoldDB" id="A0A8J7WG81"/>
<keyword evidence="1" id="KW-1133">Transmembrane helix</keyword>
<feature type="transmembrane region" description="Helical" evidence="1">
    <location>
        <begin position="127"/>
        <end position="149"/>
    </location>
</feature>
<gene>
    <name evidence="2" type="ORF">KGA66_01310</name>
</gene>
<keyword evidence="3" id="KW-1185">Reference proteome</keyword>
<evidence type="ECO:0008006" key="4">
    <source>
        <dbReference type="Google" id="ProtNLM"/>
    </source>
</evidence>
<organism evidence="2 3">
    <name type="scientific">Actinocrinis puniceicyclus</name>
    <dbReference type="NCBI Taxonomy" id="977794"/>
    <lineage>
        <taxon>Bacteria</taxon>
        <taxon>Bacillati</taxon>
        <taxon>Actinomycetota</taxon>
        <taxon>Actinomycetes</taxon>
        <taxon>Catenulisporales</taxon>
        <taxon>Actinospicaceae</taxon>
        <taxon>Actinocrinis</taxon>
    </lineage>
</organism>